<feature type="transmembrane region" description="Helical" evidence="1">
    <location>
        <begin position="142"/>
        <end position="161"/>
    </location>
</feature>
<evidence type="ECO:0000256" key="1">
    <source>
        <dbReference type="SAM" id="Phobius"/>
    </source>
</evidence>
<feature type="transmembrane region" description="Helical" evidence="1">
    <location>
        <begin position="260"/>
        <end position="285"/>
    </location>
</feature>
<keyword evidence="1" id="KW-0812">Transmembrane</keyword>
<keyword evidence="1" id="KW-0472">Membrane</keyword>
<organism evidence="2">
    <name type="scientific">uncultured marine bacterium 561</name>
    <dbReference type="NCBI Taxonomy" id="257396"/>
    <lineage>
        <taxon>Bacteria</taxon>
        <taxon>environmental samples</taxon>
    </lineage>
</organism>
<dbReference type="AlphaFoldDB" id="Q6SGD6"/>
<evidence type="ECO:0000313" key="2">
    <source>
        <dbReference type="EMBL" id="AAR37926.1"/>
    </source>
</evidence>
<proteinExistence type="predicted"/>
<name>Q6SGD6_9BACT</name>
<reference evidence="2" key="2">
    <citation type="submission" date="2003-12" db="EMBL/GenBank/DDBJ databases">
        <title>Monterey Bay Coastal Ocean Microbial Observatory environmental clone sequencing.</title>
        <authorList>
            <person name="DeLong E.F."/>
        </authorList>
    </citation>
    <scope>NUCLEOTIDE SEQUENCE</scope>
</reference>
<dbReference type="EMBL" id="AY458643">
    <property type="protein sequence ID" value="AAR37926.1"/>
    <property type="molecule type" value="Genomic_DNA"/>
</dbReference>
<gene>
    <name evidence="2" type="ORF">MBMO_EBAC000-47H08.5</name>
</gene>
<feature type="transmembrane region" description="Helical" evidence="1">
    <location>
        <begin position="368"/>
        <end position="384"/>
    </location>
</feature>
<sequence>MPSGWVTGSRAPMCLKLLANLNTWCSVTETALTFTQLVERLGGFDPENIESWAFIKSPFTLSHWTMNVIEVLLILGALWGLRHSVTRFKAGESIYLGFWLASVIFMLALEIPVYFPEKLGAPDNALFFIHNEFSVQFFFGRAPLYILALYPAIMYASFVLVRQAGLFDQQWGTLIGALGVGVVHHVFYEIFDHFGPQYGWWTWNYPNFTSSLASVPVSSMVSFAFVGPIALTLATQLLVPKSVLTQNAPAMPGNRRVRGFALGTLLAGLLTPIIFVLLTLNTWFTVLGIDLTPRLEMLASVAIVGTAAGLTLRQFLRLTSFSTEGLWHYSRAYFVLFLSVFFGLWLYALPDYLAATEGLTKQGLPIGSLPYVLGCMVFALFFLFRTRR</sequence>
<feature type="transmembrane region" description="Helical" evidence="1">
    <location>
        <begin position="211"/>
        <end position="239"/>
    </location>
</feature>
<feature type="transmembrane region" description="Helical" evidence="1">
    <location>
        <begin position="173"/>
        <end position="191"/>
    </location>
</feature>
<feature type="transmembrane region" description="Helical" evidence="1">
    <location>
        <begin position="297"/>
        <end position="316"/>
    </location>
</feature>
<reference evidence="2" key="1">
    <citation type="submission" date="2003-11" db="EMBL/GenBank/DDBJ databases">
        <authorList>
            <person name="Heidelberg J.F."/>
            <person name="Eisen J.A."/>
            <person name="Nelson W.C."/>
            <person name="DeLong E.F."/>
        </authorList>
    </citation>
    <scope>NUCLEOTIDE SEQUENCE</scope>
</reference>
<feature type="transmembrane region" description="Helical" evidence="1">
    <location>
        <begin position="61"/>
        <end position="81"/>
    </location>
</feature>
<protein>
    <submittedName>
        <fullName evidence="2">Membrane protein, putative</fullName>
    </submittedName>
</protein>
<feature type="transmembrane region" description="Helical" evidence="1">
    <location>
        <begin position="93"/>
        <end position="115"/>
    </location>
</feature>
<keyword evidence="1" id="KW-1133">Transmembrane helix</keyword>
<feature type="transmembrane region" description="Helical" evidence="1">
    <location>
        <begin position="328"/>
        <end position="348"/>
    </location>
</feature>
<accession>Q6SGD6</accession>